<keyword evidence="2" id="KW-0547">Nucleotide-binding</keyword>
<name>A0A2I2Y4T5_GORGO</name>
<keyword evidence="5" id="KW-1185">Reference proteome</keyword>
<protein>
    <submittedName>
        <fullName evidence="4">Tubulin tyrosine ligase like 13</fullName>
    </submittedName>
</protein>
<proteinExistence type="predicted"/>
<keyword evidence="3" id="KW-0067">ATP-binding</keyword>
<reference evidence="5" key="1">
    <citation type="submission" date="2011-05" db="EMBL/GenBank/DDBJ databases">
        <title>Insights into the evolution of the great apes provided by the gorilla genome.</title>
        <authorList>
            <person name="Scally A."/>
        </authorList>
    </citation>
    <scope>NUCLEOTIDE SEQUENCE [LARGE SCALE GENOMIC DNA]</scope>
</reference>
<reference evidence="4 5" key="2">
    <citation type="journal article" date="2012" name="Nature">
        <title>Insights into hominid evolution from the gorilla genome sequence.</title>
        <authorList>
            <person name="Scally A."/>
            <person name="Dutheil J.Y."/>
            <person name="Hillier L.W."/>
            <person name="Jordan G.E."/>
            <person name="Goodhead I."/>
            <person name="Herrero J."/>
            <person name="Hobolth A."/>
            <person name="Lappalainen T."/>
            <person name="Mailund T."/>
            <person name="Marques-Bonet T."/>
            <person name="McCarthy S."/>
            <person name="Montgomery S.H."/>
            <person name="Schwalie P.C."/>
            <person name="Tang Y.A."/>
            <person name="Ward M.C."/>
            <person name="Xue Y."/>
            <person name="Yngvadottir B."/>
            <person name="Alkan C."/>
            <person name="Andersen L.N."/>
            <person name="Ayub Q."/>
            <person name="Ball E.V."/>
            <person name="Beal K."/>
            <person name="Bradley B.J."/>
            <person name="Chen Y."/>
            <person name="Clee C.M."/>
            <person name="Fitzgerald S."/>
            <person name="Graves T.A."/>
            <person name="Gu Y."/>
            <person name="Heath P."/>
            <person name="Heger A."/>
            <person name="Karakoc E."/>
            <person name="Kolb-Kokocinski A."/>
            <person name="Laird G.K."/>
            <person name="Lunter G."/>
            <person name="Meader S."/>
            <person name="Mort M."/>
            <person name="Mullikin J.C."/>
            <person name="Munch K."/>
            <person name="O'Connor T.D."/>
            <person name="Phillips A.D."/>
            <person name="Prado-Martinez J."/>
            <person name="Rogers A.S."/>
            <person name="Sajjadian S."/>
            <person name="Schmidt D."/>
            <person name="Shaw K."/>
            <person name="Simpson J.T."/>
            <person name="Stenson P.D."/>
            <person name="Turner D.J."/>
            <person name="Vigilant L."/>
            <person name="Vilella A.J."/>
            <person name="Whitener W."/>
            <person name="Zhu B."/>
            <person name="Cooper D.N."/>
            <person name="de Jong P."/>
            <person name="Dermitzakis E.T."/>
            <person name="Eichler E.E."/>
            <person name="Flicek P."/>
            <person name="Goldman N."/>
            <person name="Mundy N.I."/>
            <person name="Ning Z."/>
            <person name="Odom D.T."/>
            <person name="Ponting C.P."/>
            <person name="Quail M.A."/>
            <person name="Ryder O.A."/>
            <person name="Searle S.M."/>
            <person name="Warren W.C."/>
            <person name="Wilson R.K."/>
            <person name="Schierup M.H."/>
            <person name="Rogers J."/>
            <person name="Tyler-Smith C."/>
            <person name="Durbin R."/>
        </authorList>
    </citation>
    <scope>NUCLEOTIDE SEQUENCE [LARGE SCALE GENOMIC DNA]</scope>
</reference>
<dbReference type="Proteomes" id="UP000001519">
    <property type="component" value="Chromosome 15"/>
</dbReference>
<keyword evidence="1" id="KW-0436">Ligase</keyword>
<dbReference type="InterPro" id="IPR004344">
    <property type="entry name" value="TTL/TTLL_fam"/>
</dbReference>
<evidence type="ECO:0000256" key="3">
    <source>
        <dbReference type="ARBA" id="ARBA00022840"/>
    </source>
</evidence>
<accession>A0A2I2Y4T5</accession>
<reference evidence="4" key="3">
    <citation type="submission" date="2025-08" db="UniProtKB">
        <authorList>
            <consortium name="Ensembl"/>
        </authorList>
    </citation>
    <scope>IDENTIFICATION</scope>
</reference>
<reference evidence="4" key="4">
    <citation type="submission" date="2025-09" db="UniProtKB">
        <authorList>
            <consortium name="Ensembl"/>
        </authorList>
    </citation>
    <scope>IDENTIFICATION</scope>
</reference>
<evidence type="ECO:0000313" key="5">
    <source>
        <dbReference type="Proteomes" id="UP000001519"/>
    </source>
</evidence>
<evidence type="ECO:0000256" key="1">
    <source>
        <dbReference type="ARBA" id="ARBA00022598"/>
    </source>
</evidence>
<dbReference type="GeneTree" id="ENSGT00940000161367"/>
<sequence length="217" mass="24820">MEPSTCRTMESEEDYVEEKKSEKCVKEGVTSPSNSSQQALLKADYKALKNGVPSPIMATKIPKKVIAPVDTGDLEAGRRKRRRKRRSLAINLTNCKYESVRRAAQMCGLKEVGEDEEWTLYWTDCAVSLERVMDMKRFQPFLIDGFKFDMRVYVLITSCDPLRIFIYEEGLARFATTPYMEPSHNNLDNVCMHLTNYAINKHNENFVRDGAVGSKSI</sequence>
<dbReference type="GO" id="GO:0005524">
    <property type="term" value="F:ATP binding"/>
    <property type="evidence" value="ECO:0007669"/>
    <property type="project" value="UniProtKB-KW"/>
</dbReference>
<dbReference type="GO" id="GO:0016874">
    <property type="term" value="F:ligase activity"/>
    <property type="evidence" value="ECO:0007669"/>
    <property type="project" value="UniProtKB-KW"/>
</dbReference>
<dbReference type="Ensembl" id="ENSGGOT00000042974.1">
    <property type="protein sequence ID" value="ENSGGOP00000029905.1"/>
    <property type="gene ID" value="ENSGGOG00000001630.3"/>
</dbReference>
<dbReference type="Gene3D" id="3.30.470.20">
    <property type="entry name" value="ATP-grasp fold, B domain"/>
    <property type="match status" value="1"/>
</dbReference>
<evidence type="ECO:0000256" key="2">
    <source>
        <dbReference type="ARBA" id="ARBA00022741"/>
    </source>
</evidence>
<dbReference type="Bgee" id="ENSGGOG00000001630">
    <property type="expression patterns" value="Expressed in testis and 6 other cell types or tissues"/>
</dbReference>
<dbReference type="EMBL" id="CABD030097832">
    <property type="status" value="NOT_ANNOTATED_CDS"/>
    <property type="molecule type" value="Genomic_DNA"/>
</dbReference>
<dbReference type="PANTHER" id="PTHR12241:SF91">
    <property type="entry name" value="TUBULIN POLYGLUTAMYLASE TTLL13"/>
    <property type="match status" value="1"/>
</dbReference>
<dbReference type="PROSITE" id="PS51221">
    <property type="entry name" value="TTL"/>
    <property type="match status" value="1"/>
</dbReference>
<evidence type="ECO:0000313" key="4">
    <source>
        <dbReference type="Ensembl" id="ENSGGOP00000029905.1"/>
    </source>
</evidence>
<dbReference type="Pfam" id="PF03133">
    <property type="entry name" value="TTL"/>
    <property type="match status" value="1"/>
</dbReference>
<dbReference type="PANTHER" id="PTHR12241">
    <property type="entry name" value="TUBULIN POLYGLUTAMYLASE"/>
    <property type="match status" value="1"/>
</dbReference>
<organism evidence="4 5">
    <name type="scientific">Gorilla gorilla gorilla</name>
    <name type="common">Western lowland gorilla</name>
    <dbReference type="NCBI Taxonomy" id="9595"/>
    <lineage>
        <taxon>Eukaryota</taxon>
        <taxon>Metazoa</taxon>
        <taxon>Chordata</taxon>
        <taxon>Craniata</taxon>
        <taxon>Vertebrata</taxon>
        <taxon>Euteleostomi</taxon>
        <taxon>Mammalia</taxon>
        <taxon>Eutheria</taxon>
        <taxon>Euarchontoglires</taxon>
        <taxon>Primates</taxon>
        <taxon>Haplorrhini</taxon>
        <taxon>Catarrhini</taxon>
        <taxon>Hominidae</taxon>
        <taxon>Gorilla</taxon>
    </lineage>
</organism>
<dbReference type="AlphaFoldDB" id="A0A2I2Y4T5"/>